<dbReference type="CDD" id="cd07199">
    <property type="entry name" value="Pat17_PNPLA8_PNPLA9_like"/>
    <property type="match status" value="1"/>
</dbReference>
<keyword evidence="7" id="KW-1185">Reference proteome</keyword>
<comment type="similarity">
    <text evidence="1 4">Belongs to the patatin family.</text>
</comment>
<evidence type="ECO:0000313" key="6">
    <source>
        <dbReference type="EMBL" id="CAK9254190.1"/>
    </source>
</evidence>
<keyword evidence="3 4" id="KW-0442">Lipid degradation</keyword>
<keyword evidence="2 3" id="KW-0443">Lipid metabolism</keyword>
<sequence length="361" mass="39602">MRGYLSATFLKRFCQDAGITPNQLFNAFDIITGTSIGGIQALGYAYGKSPDDMLQFFATKGASIFSYNSVLPLSAYKFSVIMGLPTYPSTFYGQDPLKAALVEVFGTTLLLSGLSGNVIIPSWDAHEDESTIFSNIAGFEPFMTGAGQDVVSVGLSTSAAPLYFPPAAVGGHSLIDGGVYVNNPVTIAYSVSKKMFPSASRFCILSVGTGVAHNDFIPESAQRNLLKDFHDPLVSEAQDALLKIRQKLMEKYPDHAEQVMFLTQSPNSIAPYNVDYLFYLMDNVFIPGPQELNAKVMEFESWDVFDDIFFYRFQYQFLPGQDSSLDNYSAANLANLAQDANTQYDTDALKIQNFIAHFNGG</sequence>
<dbReference type="PANTHER" id="PTHR32176">
    <property type="entry name" value="XYLOSE ISOMERASE"/>
    <property type="match status" value="1"/>
</dbReference>
<evidence type="ECO:0000259" key="5">
    <source>
        <dbReference type="PROSITE" id="PS51635"/>
    </source>
</evidence>
<feature type="active site" description="Nucleophile" evidence="3">
    <location>
        <position position="35"/>
    </location>
</feature>
<keyword evidence="3 4" id="KW-0378">Hydrolase</keyword>
<dbReference type="SUPFAM" id="SSF52151">
    <property type="entry name" value="FabD/lysophospholipase-like"/>
    <property type="match status" value="1"/>
</dbReference>
<gene>
    <name evidence="6" type="ORF">CSSPJE1EN1_LOCUS29568</name>
</gene>
<dbReference type="InterPro" id="IPR002641">
    <property type="entry name" value="PNPLA_dom"/>
</dbReference>
<feature type="active site" description="Proton acceptor" evidence="3">
    <location>
        <position position="176"/>
    </location>
</feature>
<evidence type="ECO:0000256" key="1">
    <source>
        <dbReference type="ARBA" id="ARBA00010240"/>
    </source>
</evidence>
<dbReference type="Pfam" id="PF01734">
    <property type="entry name" value="Patatin"/>
    <property type="match status" value="1"/>
</dbReference>
<feature type="domain" description="PNPLA" evidence="5">
    <location>
        <begin position="1"/>
        <end position="189"/>
    </location>
</feature>
<dbReference type="Proteomes" id="UP001497444">
    <property type="component" value="Unassembled WGS sequence"/>
</dbReference>
<feature type="short sequence motif" description="GXSXG" evidence="3">
    <location>
        <begin position="33"/>
        <end position="37"/>
    </location>
</feature>
<dbReference type="InterPro" id="IPR016035">
    <property type="entry name" value="Acyl_Trfase/lysoPLipase"/>
</dbReference>
<dbReference type="PROSITE" id="PS51635">
    <property type="entry name" value="PNPLA"/>
    <property type="match status" value="1"/>
</dbReference>
<evidence type="ECO:0000256" key="4">
    <source>
        <dbReference type="RuleBase" id="RU361262"/>
    </source>
</evidence>
<protein>
    <recommendedName>
        <fullName evidence="4">Patatin</fullName>
        <ecNumber evidence="4">3.1.1.-</ecNumber>
    </recommendedName>
</protein>
<comment type="caution">
    <text evidence="3">Lacks conserved residue(s) required for the propagation of feature annotation.</text>
</comment>
<evidence type="ECO:0000313" key="7">
    <source>
        <dbReference type="Proteomes" id="UP001497444"/>
    </source>
</evidence>
<dbReference type="PANTHER" id="PTHR32176:SF92">
    <property type="entry name" value="XYLOSE ISOMERASE"/>
    <property type="match status" value="1"/>
</dbReference>
<comment type="function">
    <text evidence="4">Lipolytic acyl hydrolase (LAH).</text>
</comment>
<reference evidence="6" key="1">
    <citation type="submission" date="2024-02" db="EMBL/GenBank/DDBJ databases">
        <authorList>
            <consortium name="ELIXIR-Norway"/>
            <consortium name="Elixir Norway"/>
        </authorList>
    </citation>
    <scope>NUCLEOTIDE SEQUENCE</scope>
</reference>
<name>A0ABP0VM76_9BRYO</name>
<dbReference type="EC" id="3.1.1.-" evidence="4"/>
<dbReference type="Gene3D" id="3.40.1090.10">
    <property type="entry name" value="Cytosolic phospholipase A2 catalytic domain"/>
    <property type="match status" value="1"/>
</dbReference>
<evidence type="ECO:0000256" key="2">
    <source>
        <dbReference type="ARBA" id="ARBA00023098"/>
    </source>
</evidence>
<comment type="domain">
    <text evidence="4">The nitrogen atoms of the two glycine residues in the GGXR motif define the oxyanion hole, and stabilize the oxyanion that forms during the nucleophilic attack by the catalytic serine during substrate cleavage.</text>
</comment>
<proteinExistence type="inferred from homology"/>
<evidence type="ECO:0000256" key="3">
    <source>
        <dbReference type="PROSITE-ProRule" id="PRU01161"/>
    </source>
</evidence>
<organism evidence="6 7">
    <name type="scientific">Sphagnum jensenii</name>
    <dbReference type="NCBI Taxonomy" id="128206"/>
    <lineage>
        <taxon>Eukaryota</taxon>
        <taxon>Viridiplantae</taxon>
        <taxon>Streptophyta</taxon>
        <taxon>Embryophyta</taxon>
        <taxon>Bryophyta</taxon>
        <taxon>Sphagnophytina</taxon>
        <taxon>Sphagnopsida</taxon>
        <taxon>Sphagnales</taxon>
        <taxon>Sphagnaceae</taxon>
        <taxon>Sphagnum</taxon>
    </lineage>
</organism>
<accession>A0ABP0VM76</accession>
<comment type="caution">
    <text evidence="6">The sequence shown here is derived from an EMBL/GenBank/DDBJ whole genome shotgun (WGS) entry which is preliminary data.</text>
</comment>
<dbReference type="EMBL" id="CAXAQS010000994">
    <property type="protein sequence ID" value="CAK9254190.1"/>
    <property type="molecule type" value="Genomic_DNA"/>
</dbReference>
<feature type="short sequence motif" description="DGA/G" evidence="3">
    <location>
        <begin position="176"/>
        <end position="178"/>
    </location>
</feature>